<dbReference type="InterPro" id="IPR057397">
    <property type="entry name" value="HEAT_5MP1_2"/>
</dbReference>
<proteinExistence type="predicted"/>
<dbReference type="AlphaFoldDB" id="A0A1X7UUG6"/>
<dbReference type="Pfam" id="PF25504">
    <property type="entry name" value="HEAT_5MP1_2"/>
    <property type="match status" value="1"/>
</dbReference>
<protein>
    <recommendedName>
        <fullName evidence="1">5MP1/2-like HEAT domain-containing protein</fullName>
    </recommendedName>
</protein>
<accession>A0A1X7UUG6</accession>
<dbReference type="EnsemblMetazoa" id="Aqu2.1.31620_001">
    <property type="protein sequence ID" value="Aqu2.1.31620_001"/>
    <property type="gene ID" value="Aqu2.1.31620"/>
</dbReference>
<organism evidence="2">
    <name type="scientific">Amphimedon queenslandica</name>
    <name type="common">Sponge</name>
    <dbReference type="NCBI Taxonomy" id="400682"/>
    <lineage>
        <taxon>Eukaryota</taxon>
        <taxon>Metazoa</taxon>
        <taxon>Porifera</taxon>
        <taxon>Demospongiae</taxon>
        <taxon>Heteroscleromorpha</taxon>
        <taxon>Haplosclerida</taxon>
        <taxon>Niphatidae</taxon>
        <taxon>Amphimedon</taxon>
    </lineage>
</organism>
<dbReference type="OrthoDB" id="1727522at2759"/>
<evidence type="ECO:0000259" key="1">
    <source>
        <dbReference type="Pfam" id="PF25504"/>
    </source>
</evidence>
<evidence type="ECO:0000313" key="2">
    <source>
        <dbReference type="EnsemblMetazoa" id="Aqu2.1.31620_001"/>
    </source>
</evidence>
<sequence length="204" mass="23312">MCAAKEPLPTLAGYTTRERDKKDKYAYEEERGVRYETKMDEKAKNKFDAEDISYFIWEPGPRRQIKSVRKHDSIEKALPSLTGASGCTKRDESAKLDAAEEGVNYNARKRELKIKGARYTVYKTRKRDEKVKYDAESFADTLISKLNETDGSPEALLSVLAKEGETLDYRGLSWAFKTLDLTGKIMLRGFSWVFKTQDLTGKIV</sequence>
<dbReference type="InParanoid" id="A0A1X7UUG6"/>
<feature type="domain" description="5MP1/2-like HEAT" evidence="1">
    <location>
        <begin position="122"/>
        <end position="173"/>
    </location>
</feature>
<name>A0A1X7UUG6_AMPQE</name>
<reference evidence="2" key="1">
    <citation type="submission" date="2017-05" db="UniProtKB">
        <authorList>
            <consortium name="EnsemblMetazoa"/>
        </authorList>
    </citation>
    <scope>IDENTIFICATION</scope>
</reference>